<protein>
    <submittedName>
        <fullName evidence="1">Uncharacterized protein</fullName>
    </submittedName>
</protein>
<comment type="caution">
    <text evidence="1">The sequence shown here is derived from an EMBL/GenBank/DDBJ whole genome shotgun (WGS) entry which is preliminary data.</text>
</comment>
<dbReference type="AlphaFoldDB" id="A0AA41VWH3"/>
<proteinExistence type="predicted"/>
<sequence>HLCEASDLWDMLPEFPNLKKLIVVSGRHELHFIVIACLLQSSPVLESLEIQIE</sequence>
<feature type="non-terminal residue" evidence="1">
    <location>
        <position position="53"/>
    </location>
</feature>
<evidence type="ECO:0000313" key="2">
    <source>
        <dbReference type="Proteomes" id="UP001177140"/>
    </source>
</evidence>
<reference evidence="1" key="1">
    <citation type="submission" date="2022-03" db="EMBL/GenBank/DDBJ databases">
        <title>A functionally conserved STORR gene fusion in Papaver species that diverged 16.8 million years ago.</title>
        <authorList>
            <person name="Catania T."/>
        </authorList>
    </citation>
    <scope>NUCLEOTIDE SEQUENCE</scope>
    <source>
        <strain evidence="1">S-191538</strain>
    </source>
</reference>
<name>A0AA41VWH3_PAPNU</name>
<accession>A0AA41VWH3</accession>
<evidence type="ECO:0000313" key="1">
    <source>
        <dbReference type="EMBL" id="MCL7048757.1"/>
    </source>
</evidence>
<dbReference type="Proteomes" id="UP001177140">
    <property type="component" value="Unassembled WGS sequence"/>
</dbReference>
<gene>
    <name evidence="1" type="ORF">MKW94_022785</name>
</gene>
<organism evidence="1 2">
    <name type="scientific">Papaver nudicaule</name>
    <name type="common">Iceland poppy</name>
    <dbReference type="NCBI Taxonomy" id="74823"/>
    <lineage>
        <taxon>Eukaryota</taxon>
        <taxon>Viridiplantae</taxon>
        <taxon>Streptophyta</taxon>
        <taxon>Embryophyta</taxon>
        <taxon>Tracheophyta</taxon>
        <taxon>Spermatophyta</taxon>
        <taxon>Magnoliopsida</taxon>
        <taxon>Ranunculales</taxon>
        <taxon>Papaveraceae</taxon>
        <taxon>Papaveroideae</taxon>
        <taxon>Papaver</taxon>
    </lineage>
</organism>
<feature type="non-terminal residue" evidence="1">
    <location>
        <position position="1"/>
    </location>
</feature>
<keyword evidence="2" id="KW-1185">Reference proteome</keyword>
<dbReference type="EMBL" id="JAJJMA010307985">
    <property type="protein sequence ID" value="MCL7048757.1"/>
    <property type="molecule type" value="Genomic_DNA"/>
</dbReference>